<dbReference type="AlphaFoldDB" id="A0AB36CQQ3"/>
<dbReference type="EMBL" id="JAAQXV010000001">
    <property type="protein sequence ID" value="NMZ78444.1"/>
    <property type="molecule type" value="Genomic_DNA"/>
</dbReference>
<evidence type="ECO:0000313" key="3">
    <source>
        <dbReference type="Proteomes" id="UP000548707"/>
    </source>
</evidence>
<name>A0AB36CQQ3_9PSED</name>
<dbReference type="Proteomes" id="UP000548707">
    <property type="component" value="Unassembled WGS sequence"/>
</dbReference>
<comment type="caution">
    <text evidence="2">The sequence shown here is derived from an EMBL/GenBank/DDBJ whole genome shotgun (WGS) entry which is preliminary data.</text>
</comment>
<accession>A0AB36CQQ3</accession>
<keyword evidence="1" id="KW-0175">Coiled coil</keyword>
<evidence type="ECO:0000313" key="2">
    <source>
        <dbReference type="EMBL" id="NMZ78444.1"/>
    </source>
</evidence>
<evidence type="ECO:0000256" key="1">
    <source>
        <dbReference type="SAM" id="Coils"/>
    </source>
</evidence>
<protein>
    <submittedName>
        <fullName evidence="2">Uncharacterized protein</fullName>
    </submittedName>
</protein>
<dbReference type="RefSeq" id="WP_169856456.1">
    <property type="nucleotide sequence ID" value="NZ_JAAQXV010000001.1"/>
</dbReference>
<sequence length="196" mass="20585">MNDVKRYHVGDTGLVEGVALGRITVVLVADFERVTAERDALQLRLTTADQRVDDLETQLDGAQDQLGAAWDALHAAGITSPGTLSVAEGIALLLQTKVKATVDPAAEACQFPQSCTARCDCDIPDFSPGNGNKARRRAETIHGLKIVEDQSLAPGEMKLVQPAKASAFSDANEPPCTACFARGCNGECSGDGAMGD</sequence>
<feature type="coiled-coil region" evidence="1">
    <location>
        <begin position="38"/>
        <end position="65"/>
    </location>
</feature>
<organism evidence="2 3">
    <name type="scientific">Pseudomonas mandelii</name>
    <dbReference type="NCBI Taxonomy" id="75612"/>
    <lineage>
        <taxon>Bacteria</taxon>
        <taxon>Pseudomonadati</taxon>
        <taxon>Pseudomonadota</taxon>
        <taxon>Gammaproteobacteria</taxon>
        <taxon>Pseudomonadales</taxon>
        <taxon>Pseudomonadaceae</taxon>
        <taxon>Pseudomonas</taxon>
    </lineage>
</organism>
<proteinExistence type="predicted"/>
<reference evidence="2 3" key="1">
    <citation type="journal article" date="2020" name="Front. Microbiol.">
        <title>Genetic Organization of the aprX-lipA2 Operon Affects the Proteolytic Potential of Pseudomonas Species in Milk.</title>
        <authorList>
            <person name="Maier C."/>
            <person name="Huptas C."/>
            <person name="von Neubeck M."/>
            <person name="Scherer S."/>
            <person name="Wenning M."/>
            <person name="Lucking G."/>
        </authorList>
    </citation>
    <scope>NUCLEOTIDE SEQUENCE [LARGE SCALE GENOMIC DNA]</scope>
    <source>
        <strain evidence="2 3">WS 5114</strain>
    </source>
</reference>
<gene>
    <name evidence="2" type="ORF">HBO26_03865</name>
</gene>